<organism evidence="1 2">
    <name type="scientific">Gossypium schwendimanii</name>
    <name type="common">Cotton</name>
    <dbReference type="NCBI Taxonomy" id="34291"/>
    <lineage>
        <taxon>Eukaryota</taxon>
        <taxon>Viridiplantae</taxon>
        <taxon>Streptophyta</taxon>
        <taxon>Embryophyta</taxon>
        <taxon>Tracheophyta</taxon>
        <taxon>Spermatophyta</taxon>
        <taxon>Magnoliopsida</taxon>
        <taxon>eudicotyledons</taxon>
        <taxon>Gunneridae</taxon>
        <taxon>Pentapetalae</taxon>
        <taxon>rosids</taxon>
        <taxon>malvids</taxon>
        <taxon>Malvales</taxon>
        <taxon>Malvaceae</taxon>
        <taxon>Malvoideae</taxon>
        <taxon>Gossypium</taxon>
    </lineage>
</organism>
<accession>A0A7J9N1W9</accession>
<dbReference type="EMBL" id="JABFAF010267913">
    <property type="protein sequence ID" value="MBA0877343.1"/>
    <property type="molecule type" value="Genomic_DNA"/>
</dbReference>
<reference evidence="1 2" key="1">
    <citation type="journal article" date="2019" name="Genome Biol. Evol.">
        <title>Insights into the evolution of the New World diploid cottons (Gossypium, subgenus Houzingenia) based on genome sequencing.</title>
        <authorList>
            <person name="Grover C.E."/>
            <person name="Arick M.A. 2nd"/>
            <person name="Thrash A."/>
            <person name="Conover J.L."/>
            <person name="Sanders W.S."/>
            <person name="Peterson D.G."/>
            <person name="Frelichowski J.E."/>
            <person name="Scheffler J.A."/>
            <person name="Scheffler B.E."/>
            <person name="Wendel J.F."/>
        </authorList>
    </citation>
    <scope>NUCLEOTIDE SEQUENCE [LARGE SCALE GENOMIC DNA]</scope>
    <source>
        <strain evidence="1">1</strain>
        <tissue evidence="1">Leaf</tissue>
    </source>
</reference>
<sequence>MTFQLHGISLFQGVGSYSVSRKKAYHGKGVFLIKWKIMRRSEFGQK</sequence>
<evidence type="ECO:0000313" key="2">
    <source>
        <dbReference type="Proteomes" id="UP000593576"/>
    </source>
</evidence>
<keyword evidence="2" id="KW-1185">Reference proteome</keyword>
<comment type="caution">
    <text evidence="1">The sequence shown here is derived from an EMBL/GenBank/DDBJ whole genome shotgun (WGS) entry which is preliminary data.</text>
</comment>
<proteinExistence type="predicted"/>
<gene>
    <name evidence="1" type="ORF">Goshw_026694</name>
</gene>
<protein>
    <submittedName>
        <fullName evidence="1">Uncharacterized protein</fullName>
    </submittedName>
</protein>
<name>A0A7J9N1W9_GOSSC</name>
<dbReference type="Proteomes" id="UP000593576">
    <property type="component" value="Unassembled WGS sequence"/>
</dbReference>
<dbReference type="AlphaFoldDB" id="A0A7J9N1W9"/>
<evidence type="ECO:0000313" key="1">
    <source>
        <dbReference type="EMBL" id="MBA0877343.1"/>
    </source>
</evidence>